<dbReference type="KEGG" id="mey:TM49_19695"/>
<dbReference type="CDD" id="cd00293">
    <property type="entry name" value="USP-like"/>
    <property type="match status" value="1"/>
</dbReference>
<dbReference type="Proteomes" id="UP000032611">
    <property type="component" value="Chromosome"/>
</dbReference>
<dbReference type="SUPFAM" id="SSF52402">
    <property type="entry name" value="Adenine nucleotide alpha hydrolases-like"/>
    <property type="match status" value="2"/>
</dbReference>
<evidence type="ECO:0000313" key="3">
    <source>
        <dbReference type="Proteomes" id="UP000032611"/>
    </source>
</evidence>
<dbReference type="OrthoDB" id="9804721at2"/>
<organism evidence="2 3">
    <name type="scientific">Martelella endophytica</name>
    <dbReference type="NCBI Taxonomy" id="1486262"/>
    <lineage>
        <taxon>Bacteria</taxon>
        <taxon>Pseudomonadati</taxon>
        <taxon>Pseudomonadota</taxon>
        <taxon>Alphaproteobacteria</taxon>
        <taxon>Hyphomicrobiales</taxon>
        <taxon>Aurantimonadaceae</taxon>
        <taxon>Martelella</taxon>
    </lineage>
</organism>
<accession>A0A0D5LVJ6</accession>
<reference evidence="2 3" key="1">
    <citation type="journal article" date="2015" name="Genome Announc.">
        <title>Complete genome sequence of Martelella endophytica YC6887, which has antifungal activity associated with a halophyte.</title>
        <authorList>
            <person name="Khan A."/>
            <person name="Khan H."/>
            <person name="Chung E.J."/>
            <person name="Hossain M.T."/>
            <person name="Chung Y.R."/>
        </authorList>
    </citation>
    <scope>NUCLEOTIDE SEQUENCE [LARGE SCALE GENOMIC DNA]</scope>
    <source>
        <strain evidence="2">YC6887</strain>
    </source>
</reference>
<dbReference type="Gene3D" id="3.40.50.12370">
    <property type="match status" value="1"/>
</dbReference>
<dbReference type="PANTHER" id="PTHR46268">
    <property type="entry name" value="STRESS RESPONSE PROTEIN NHAX"/>
    <property type="match status" value="1"/>
</dbReference>
<dbReference type="HOGENOM" id="CLU_049301_5_2_5"/>
<evidence type="ECO:0000256" key="1">
    <source>
        <dbReference type="ARBA" id="ARBA00008791"/>
    </source>
</evidence>
<dbReference type="PATRIC" id="fig|1486262.3.peg.4074"/>
<dbReference type="RefSeq" id="WP_045683732.1">
    <property type="nucleotide sequence ID" value="NZ_CP010803.1"/>
</dbReference>
<dbReference type="PRINTS" id="PR01438">
    <property type="entry name" value="UNVRSLSTRESS"/>
</dbReference>
<gene>
    <name evidence="2" type="ORF">TM49_19695</name>
</gene>
<dbReference type="PANTHER" id="PTHR46268:SF15">
    <property type="entry name" value="UNIVERSAL STRESS PROTEIN HP_0031"/>
    <property type="match status" value="1"/>
</dbReference>
<sequence>MTYKTILSVMESPDQAGGFLDYAVQLVRMFDAHLVGLHAETVSATPIVAPMEIPDPVSIQALQDVAEKRSAELAEIFRNRCDREGISYEWRKIATSVGFAGSAVVDSARTADLIIAPQASPDAPGDARADFESFLFESGRPVLLVPHVARAAKSFDKVLIAWNGSREAARATFDAMPFLKRANEVEIFSVNPRDTGDQTSDMSSAEIAATLSRHGINVTAVNAHADKAKAATLIENRMSDSSIDLLVMGAYTHSRLWELLFGGVTRTLLESMTAVTLMSR</sequence>
<dbReference type="EMBL" id="CP010803">
    <property type="protein sequence ID" value="AJY47383.1"/>
    <property type="molecule type" value="Genomic_DNA"/>
</dbReference>
<comment type="similarity">
    <text evidence="1">Belongs to the universal stress protein A family.</text>
</comment>
<evidence type="ECO:0000313" key="2">
    <source>
        <dbReference type="EMBL" id="AJY47383.1"/>
    </source>
</evidence>
<dbReference type="AlphaFoldDB" id="A0A0D5LVJ6"/>
<dbReference type="STRING" id="1486262.TM49_19695"/>
<proteinExistence type="inferred from homology"/>
<keyword evidence="3" id="KW-1185">Reference proteome</keyword>
<protein>
    <submittedName>
        <fullName evidence="2">Universal stress protein</fullName>
    </submittedName>
</protein>
<name>A0A0D5LVJ6_MAREN</name>
<dbReference type="InterPro" id="IPR006015">
    <property type="entry name" value="Universal_stress_UspA"/>
</dbReference>